<evidence type="ECO:0000313" key="2">
    <source>
        <dbReference type="Proteomes" id="UP000321204"/>
    </source>
</evidence>
<accession>A0A5B8UFV0</accession>
<evidence type="ECO:0000313" key="1">
    <source>
        <dbReference type="EMBL" id="QEC55186.1"/>
    </source>
</evidence>
<gene>
    <name evidence="1" type="ORF">FSB75_04450</name>
</gene>
<keyword evidence="2" id="KW-1185">Reference proteome</keyword>
<name>A0A5B8UFV0_9BACT</name>
<proteinExistence type="predicted"/>
<sequence length="83" mass="9718">MPAFFVPFAEIFYEPYPGTSIELFVQFTLSLPKDCTPVRFVRWAAIKQLSKVPNVQVCVATEVEQDDKSRLHKWAFFLHRKNL</sequence>
<dbReference type="KEGG" id="fgg:FSB75_04450"/>
<dbReference type="AlphaFoldDB" id="A0A5B8UFV0"/>
<dbReference type="Proteomes" id="UP000321204">
    <property type="component" value="Chromosome"/>
</dbReference>
<dbReference type="RefSeq" id="WP_146783376.1">
    <property type="nucleotide sequence ID" value="NZ_BAABIO010000006.1"/>
</dbReference>
<organism evidence="1 2">
    <name type="scientific">Flavisolibacter ginsenosidimutans</name>
    <dbReference type="NCBI Taxonomy" id="661481"/>
    <lineage>
        <taxon>Bacteria</taxon>
        <taxon>Pseudomonadati</taxon>
        <taxon>Bacteroidota</taxon>
        <taxon>Chitinophagia</taxon>
        <taxon>Chitinophagales</taxon>
        <taxon>Chitinophagaceae</taxon>
        <taxon>Flavisolibacter</taxon>
    </lineage>
</organism>
<reference evidence="1 2" key="1">
    <citation type="journal article" date="2015" name="Int. J. Syst. Evol. Microbiol.">
        <title>Flavisolibacter ginsenosidimutans sp. nov., with ginsenoside-converting activity isolated from soil used for cultivating ginseng.</title>
        <authorList>
            <person name="Zhao Y."/>
            <person name="Liu Q."/>
            <person name="Kang M.S."/>
            <person name="Jin F."/>
            <person name="Yu H."/>
            <person name="Im W.T."/>
        </authorList>
    </citation>
    <scope>NUCLEOTIDE SEQUENCE [LARGE SCALE GENOMIC DNA]</scope>
    <source>
        <strain evidence="1 2">Gsoil 636</strain>
    </source>
</reference>
<dbReference type="EMBL" id="CP042433">
    <property type="protein sequence ID" value="QEC55186.1"/>
    <property type="molecule type" value="Genomic_DNA"/>
</dbReference>
<protein>
    <submittedName>
        <fullName evidence="1">Uncharacterized protein</fullName>
    </submittedName>
</protein>